<dbReference type="InterPro" id="IPR011495">
    <property type="entry name" value="Sig_transdc_His_kin_sub2_dim/P"/>
</dbReference>
<dbReference type="Proteomes" id="UP000326344">
    <property type="component" value="Unassembled WGS sequence"/>
</dbReference>
<dbReference type="SMART" id="SM00387">
    <property type="entry name" value="HATPase_c"/>
    <property type="match status" value="1"/>
</dbReference>
<gene>
    <name evidence="11" type="ORF">F0P93_17435</name>
</gene>
<dbReference type="Gene3D" id="3.30.450.20">
    <property type="entry name" value="PAS domain"/>
    <property type="match status" value="1"/>
</dbReference>
<evidence type="ECO:0000256" key="5">
    <source>
        <dbReference type="ARBA" id="ARBA00022741"/>
    </source>
</evidence>
<dbReference type="AlphaFoldDB" id="A0A5N1JEX5"/>
<evidence type="ECO:0000256" key="6">
    <source>
        <dbReference type="ARBA" id="ARBA00022777"/>
    </source>
</evidence>
<dbReference type="RefSeq" id="WP_150878183.1">
    <property type="nucleotide sequence ID" value="NZ_VTWS01000004.1"/>
</dbReference>
<keyword evidence="8" id="KW-0175">Coiled coil</keyword>
<dbReference type="Gene3D" id="3.30.565.10">
    <property type="entry name" value="Histidine kinase-like ATPase, C-terminal domain"/>
    <property type="match status" value="1"/>
</dbReference>
<keyword evidence="7" id="KW-0067">ATP-binding</keyword>
<sequence>MRRSIFFFLFWGIWLLCKQVAQAQTKTHSIDSLKVLLQQSRPDTNRANLLLEMARSYILKPGEQASDLDTALVLVRQGYSVSRHLQYEKGEGTAYLIGAQAYRESGNTQQARRFAQTAIHRFTKNHHIAELAAAYMELGNTYGSSDEDLKHRIKYYERALPLFRQVGNQEREATTLRELADFYHILLNTTKAIELVKKSLAIYKQINYPNLQGVYDLLGVLYNTTGDFRMATKYGLLALKTAELQNDTTLQLCTIYNRIGINYDDARDHKQAIFYFLRSLAVARRYNDLPSIGLVGANLGTSYFKSGQYDLAIAFLSKLKKEYTAPDLYFNIRVNSLFLKIYQSKNQYKQAQYHYNQLIDQVAQFKKTYPGYLSIILVYPPLIDFLINTHQLEQVKPLLKEHVENAEQMGNKSIIATSHLMQFRLDSAQGHYLTAINHFKTYKSLQDSLYSENKNKEIARLNVEFQTEKREQQLDLNQKNIQLLTSANLAQKSRNEIERNSMVGGAVLLTLLLGLTYNRYRLKQRTNQQLETKQRLIDQKNQSLQEVLSDKERLLEEREWMLREIHHRVKNNLQVISSMLNSQFDFLNDPTALAAIRESQNRVQVMALIHQKLYQSDNLAQINMREYIHEIVDYLIESFDRFNTIHPQVMSVDVQFDVALATPLGLIINEAVTNSLKYAFPQNRPGTVIVTLTSVEDQTYRLMISDDGVGLPAGFDVTRSNSLGLTMIRGLSKQIKGQLEITQENGVEISLLFSVAKKPVRTVLQTS</sequence>
<name>A0A5N1JEX5_9BACT</name>
<dbReference type="Pfam" id="PF14938">
    <property type="entry name" value="SNAP"/>
    <property type="match status" value="1"/>
</dbReference>
<evidence type="ECO:0000256" key="1">
    <source>
        <dbReference type="ARBA" id="ARBA00000085"/>
    </source>
</evidence>
<evidence type="ECO:0000313" key="11">
    <source>
        <dbReference type="EMBL" id="KAA9352965.1"/>
    </source>
</evidence>
<keyword evidence="9" id="KW-0732">Signal</keyword>
<dbReference type="SMART" id="SM00028">
    <property type="entry name" value="TPR"/>
    <property type="match status" value="5"/>
</dbReference>
<evidence type="ECO:0000256" key="3">
    <source>
        <dbReference type="ARBA" id="ARBA00022553"/>
    </source>
</evidence>
<keyword evidence="3" id="KW-0597">Phosphoprotein</keyword>
<evidence type="ECO:0000256" key="7">
    <source>
        <dbReference type="ARBA" id="ARBA00022840"/>
    </source>
</evidence>
<dbReference type="InterPro" id="IPR036890">
    <property type="entry name" value="HATPase_C_sf"/>
</dbReference>
<dbReference type="GO" id="GO:0004673">
    <property type="term" value="F:protein histidine kinase activity"/>
    <property type="evidence" value="ECO:0007669"/>
    <property type="project" value="UniProtKB-EC"/>
</dbReference>
<dbReference type="InterPro" id="IPR011990">
    <property type="entry name" value="TPR-like_helical_dom_sf"/>
</dbReference>
<proteinExistence type="predicted"/>
<evidence type="ECO:0000256" key="9">
    <source>
        <dbReference type="SAM" id="SignalP"/>
    </source>
</evidence>
<keyword evidence="12" id="KW-1185">Reference proteome</keyword>
<dbReference type="InterPro" id="IPR019734">
    <property type="entry name" value="TPR_rpt"/>
</dbReference>
<evidence type="ECO:0000313" key="12">
    <source>
        <dbReference type="Proteomes" id="UP000326344"/>
    </source>
</evidence>
<comment type="catalytic activity">
    <reaction evidence="1">
        <text>ATP + protein L-histidine = ADP + protein N-phospho-L-histidine.</text>
        <dbReference type="EC" id="2.7.13.3"/>
    </reaction>
</comment>
<dbReference type="Pfam" id="PF07568">
    <property type="entry name" value="HisKA_2"/>
    <property type="match status" value="1"/>
</dbReference>
<dbReference type="Pfam" id="PF02518">
    <property type="entry name" value="HATPase_c"/>
    <property type="match status" value="1"/>
</dbReference>
<evidence type="ECO:0000256" key="4">
    <source>
        <dbReference type="ARBA" id="ARBA00022679"/>
    </source>
</evidence>
<reference evidence="11 12" key="1">
    <citation type="submission" date="2019-09" db="EMBL/GenBank/DDBJ databases">
        <title>Genome Sequence of Larkinella sp MA1.</title>
        <authorList>
            <person name="Srinivasan S."/>
        </authorList>
    </citation>
    <scope>NUCLEOTIDE SEQUENCE [LARGE SCALE GENOMIC DNA]</scope>
    <source>
        <strain evidence="11 12">MA1</strain>
    </source>
</reference>
<evidence type="ECO:0000259" key="10">
    <source>
        <dbReference type="SMART" id="SM00387"/>
    </source>
</evidence>
<feature type="signal peptide" evidence="9">
    <location>
        <begin position="1"/>
        <end position="23"/>
    </location>
</feature>
<organism evidence="11 12">
    <name type="scientific">Larkinella humicola</name>
    <dbReference type="NCBI Taxonomy" id="2607654"/>
    <lineage>
        <taxon>Bacteria</taxon>
        <taxon>Pseudomonadati</taxon>
        <taxon>Bacteroidota</taxon>
        <taxon>Cytophagia</taxon>
        <taxon>Cytophagales</taxon>
        <taxon>Spirosomataceae</taxon>
        <taxon>Larkinella</taxon>
    </lineage>
</organism>
<accession>A0A5N1JEX5</accession>
<dbReference type="PANTHER" id="PTHR41523:SF8">
    <property type="entry name" value="ETHYLENE RESPONSE SENSOR PROTEIN"/>
    <property type="match status" value="1"/>
</dbReference>
<evidence type="ECO:0000256" key="8">
    <source>
        <dbReference type="SAM" id="Coils"/>
    </source>
</evidence>
<keyword evidence="6" id="KW-0418">Kinase</keyword>
<feature type="coiled-coil region" evidence="8">
    <location>
        <begin position="523"/>
        <end position="557"/>
    </location>
</feature>
<dbReference type="Gene3D" id="1.25.40.10">
    <property type="entry name" value="Tetratricopeptide repeat domain"/>
    <property type="match status" value="1"/>
</dbReference>
<dbReference type="InterPro" id="IPR003594">
    <property type="entry name" value="HATPase_dom"/>
</dbReference>
<dbReference type="SUPFAM" id="SSF48452">
    <property type="entry name" value="TPR-like"/>
    <property type="match status" value="2"/>
</dbReference>
<comment type="caution">
    <text evidence="11">The sequence shown here is derived from an EMBL/GenBank/DDBJ whole genome shotgun (WGS) entry which is preliminary data.</text>
</comment>
<dbReference type="SUPFAM" id="SSF55874">
    <property type="entry name" value="ATPase domain of HSP90 chaperone/DNA topoisomerase II/histidine kinase"/>
    <property type="match status" value="1"/>
</dbReference>
<dbReference type="EC" id="2.7.13.3" evidence="2"/>
<dbReference type="EMBL" id="VTWS01000004">
    <property type="protein sequence ID" value="KAA9352965.1"/>
    <property type="molecule type" value="Genomic_DNA"/>
</dbReference>
<feature type="chain" id="PRO_5025014867" description="histidine kinase" evidence="9">
    <location>
        <begin position="24"/>
        <end position="767"/>
    </location>
</feature>
<keyword evidence="4" id="KW-0808">Transferase</keyword>
<evidence type="ECO:0000256" key="2">
    <source>
        <dbReference type="ARBA" id="ARBA00012438"/>
    </source>
</evidence>
<dbReference type="GO" id="GO:0005524">
    <property type="term" value="F:ATP binding"/>
    <property type="evidence" value="ECO:0007669"/>
    <property type="project" value="UniProtKB-KW"/>
</dbReference>
<feature type="domain" description="Histidine kinase/HSP90-like ATPase" evidence="10">
    <location>
        <begin position="659"/>
        <end position="757"/>
    </location>
</feature>
<protein>
    <recommendedName>
        <fullName evidence="2">histidine kinase</fullName>
        <ecNumber evidence="2">2.7.13.3</ecNumber>
    </recommendedName>
</protein>
<dbReference type="PANTHER" id="PTHR41523">
    <property type="entry name" value="TWO-COMPONENT SYSTEM SENSOR PROTEIN"/>
    <property type="match status" value="1"/>
</dbReference>
<keyword evidence="5" id="KW-0547">Nucleotide-binding</keyword>